<evidence type="ECO:0000313" key="1">
    <source>
        <dbReference type="EMBL" id="KAJ1162401.1"/>
    </source>
</evidence>
<organism evidence="1 2">
    <name type="scientific">Pleurodeles waltl</name>
    <name type="common">Iberian ribbed newt</name>
    <dbReference type="NCBI Taxonomy" id="8319"/>
    <lineage>
        <taxon>Eukaryota</taxon>
        <taxon>Metazoa</taxon>
        <taxon>Chordata</taxon>
        <taxon>Craniata</taxon>
        <taxon>Vertebrata</taxon>
        <taxon>Euteleostomi</taxon>
        <taxon>Amphibia</taxon>
        <taxon>Batrachia</taxon>
        <taxon>Caudata</taxon>
        <taxon>Salamandroidea</taxon>
        <taxon>Salamandridae</taxon>
        <taxon>Pleurodelinae</taxon>
        <taxon>Pleurodeles</taxon>
    </lineage>
</organism>
<reference evidence="1" key="1">
    <citation type="journal article" date="2022" name="bioRxiv">
        <title>Sequencing and chromosome-scale assembly of the giantPleurodeles waltlgenome.</title>
        <authorList>
            <person name="Brown T."/>
            <person name="Elewa A."/>
            <person name="Iarovenko S."/>
            <person name="Subramanian E."/>
            <person name="Araus A.J."/>
            <person name="Petzold A."/>
            <person name="Susuki M."/>
            <person name="Suzuki K.-i.T."/>
            <person name="Hayashi T."/>
            <person name="Toyoda A."/>
            <person name="Oliveira C."/>
            <person name="Osipova E."/>
            <person name="Leigh N.D."/>
            <person name="Simon A."/>
            <person name="Yun M.H."/>
        </authorList>
    </citation>
    <scope>NUCLEOTIDE SEQUENCE</scope>
    <source>
        <strain evidence="1">20211129_DDA</strain>
        <tissue evidence="1">Liver</tissue>
    </source>
</reference>
<name>A0AAV7SES6_PLEWA</name>
<sequence>MEVIGGRQEQAGPSQSQAATLSLQEIQLLIQSAVAAAFRERGQQAAAMSLPTTKRQHIDSPSGVVRVRVRGEDDFRGRYVQGQELKEVLQHIKDNLALALTQMAEESGDFFLKHQRREPDSRSLYASIKKLLDNKWQDLDKNTFPRNIPKRYEIYDIVKDFSLAVNVDSVMAGLSSQGTIISEEGSHPEPVYKRVDSAVKRSYATGHFSITASAYLSYTVQSLMKNFQSSWTGGRYHVYPESNGITDPDVVGHFI</sequence>
<keyword evidence="2" id="KW-1185">Reference proteome</keyword>
<accession>A0AAV7SES6</accession>
<gene>
    <name evidence="1" type="ORF">NDU88_002869</name>
</gene>
<dbReference type="Gene3D" id="1.10.287.3160">
    <property type="match status" value="1"/>
</dbReference>
<dbReference type="AlphaFoldDB" id="A0AAV7SES6"/>
<dbReference type="EMBL" id="JANPWB010000008">
    <property type="protein sequence ID" value="KAJ1162401.1"/>
    <property type="molecule type" value="Genomic_DNA"/>
</dbReference>
<protein>
    <submittedName>
        <fullName evidence="1">Uncharacterized protein</fullName>
    </submittedName>
</protein>
<evidence type="ECO:0000313" key="2">
    <source>
        <dbReference type="Proteomes" id="UP001066276"/>
    </source>
</evidence>
<proteinExistence type="predicted"/>
<comment type="caution">
    <text evidence="1">The sequence shown here is derived from an EMBL/GenBank/DDBJ whole genome shotgun (WGS) entry which is preliminary data.</text>
</comment>
<dbReference type="Proteomes" id="UP001066276">
    <property type="component" value="Chromosome 4_2"/>
</dbReference>